<keyword evidence="3" id="KW-1185">Reference proteome</keyword>
<dbReference type="EMBL" id="JBHSWW010000445">
    <property type="protein sequence ID" value="MFC6754951.1"/>
    <property type="molecule type" value="Genomic_DNA"/>
</dbReference>
<accession>A0ABD5SDF2</accession>
<gene>
    <name evidence="2" type="ORF">ACFQEU_16015</name>
</gene>
<sequence length="138" mass="14173">MADDPLGGAADGSVDDSEVHDSEVHDSEVDDSGVDDAVTTTAALVRIVESAAGVDLDTDVGDGDEDGHRNGDEDGHRNGDEDEHRNGDEDEHRNGDEDEHRNGDDGGASGTTTVVGRDGTVGPAERLPSLLADAGSIV</sequence>
<dbReference type="Proteomes" id="UP001596442">
    <property type="component" value="Unassembled WGS sequence"/>
</dbReference>
<feature type="non-terminal residue" evidence="2">
    <location>
        <position position="138"/>
    </location>
</feature>
<proteinExistence type="predicted"/>
<feature type="compositionally biased region" description="Low complexity" evidence="1">
    <location>
        <begin position="110"/>
        <end position="122"/>
    </location>
</feature>
<reference evidence="2 3" key="1">
    <citation type="journal article" date="2019" name="Int. J. Syst. Evol. Microbiol.">
        <title>The Global Catalogue of Microorganisms (GCM) 10K type strain sequencing project: providing services to taxonomists for standard genome sequencing and annotation.</title>
        <authorList>
            <consortium name="The Broad Institute Genomics Platform"/>
            <consortium name="The Broad Institute Genome Sequencing Center for Infectious Disease"/>
            <person name="Wu L."/>
            <person name="Ma J."/>
        </authorList>
    </citation>
    <scope>NUCLEOTIDE SEQUENCE [LARGE SCALE GENOMIC DNA]</scope>
    <source>
        <strain evidence="2 3">CGMCC 1.3239</strain>
    </source>
</reference>
<comment type="caution">
    <text evidence="2">The sequence shown here is derived from an EMBL/GenBank/DDBJ whole genome shotgun (WGS) entry which is preliminary data.</text>
</comment>
<name>A0ABD5SDF2_9EURY</name>
<dbReference type="AlphaFoldDB" id="A0ABD5SDF2"/>
<protein>
    <submittedName>
        <fullName evidence="2">Uncharacterized protein</fullName>
    </submittedName>
</protein>
<feature type="compositionally biased region" description="Basic and acidic residues" evidence="1">
    <location>
        <begin position="66"/>
        <end position="104"/>
    </location>
</feature>
<feature type="region of interest" description="Disordered" evidence="1">
    <location>
        <begin position="49"/>
        <end position="138"/>
    </location>
</feature>
<feature type="compositionally biased region" description="Basic and acidic residues" evidence="1">
    <location>
        <begin position="17"/>
        <end position="27"/>
    </location>
</feature>
<feature type="compositionally biased region" description="Acidic residues" evidence="1">
    <location>
        <begin position="56"/>
        <end position="65"/>
    </location>
</feature>
<evidence type="ECO:0000313" key="3">
    <source>
        <dbReference type="Proteomes" id="UP001596442"/>
    </source>
</evidence>
<evidence type="ECO:0000313" key="2">
    <source>
        <dbReference type="EMBL" id="MFC6754951.1"/>
    </source>
</evidence>
<feature type="region of interest" description="Disordered" evidence="1">
    <location>
        <begin position="1"/>
        <end position="36"/>
    </location>
</feature>
<evidence type="ECO:0000256" key="1">
    <source>
        <dbReference type="SAM" id="MobiDB-lite"/>
    </source>
</evidence>
<organism evidence="2 3">
    <name type="scientific">Halorubrum tibetense</name>
    <dbReference type="NCBI Taxonomy" id="175631"/>
    <lineage>
        <taxon>Archaea</taxon>
        <taxon>Methanobacteriati</taxon>
        <taxon>Methanobacteriota</taxon>
        <taxon>Stenosarchaea group</taxon>
        <taxon>Halobacteria</taxon>
        <taxon>Halobacteriales</taxon>
        <taxon>Haloferacaceae</taxon>
        <taxon>Halorubrum</taxon>
    </lineage>
</organism>